<evidence type="ECO:0000256" key="4">
    <source>
        <dbReference type="ARBA" id="ARBA00023136"/>
    </source>
</evidence>
<dbReference type="OrthoDB" id="5429716at2759"/>
<organism evidence="7 8">
    <name type="scientific">Metarhizium brunneum</name>
    <dbReference type="NCBI Taxonomy" id="500148"/>
    <lineage>
        <taxon>Eukaryota</taxon>
        <taxon>Fungi</taxon>
        <taxon>Dikarya</taxon>
        <taxon>Ascomycota</taxon>
        <taxon>Pezizomycotina</taxon>
        <taxon>Sordariomycetes</taxon>
        <taxon>Hypocreomycetidae</taxon>
        <taxon>Hypocreales</taxon>
        <taxon>Clavicipitaceae</taxon>
        <taxon>Metarhizium</taxon>
    </lineage>
</organism>
<accession>A0A7D5YMC4</accession>
<evidence type="ECO:0000256" key="2">
    <source>
        <dbReference type="ARBA" id="ARBA00022692"/>
    </source>
</evidence>
<dbReference type="EMBL" id="CP058932">
    <property type="protein sequence ID" value="QLI65520.1"/>
    <property type="molecule type" value="Genomic_DNA"/>
</dbReference>
<dbReference type="AlphaFoldDB" id="A0A7D5YMC4"/>
<comment type="subcellular location">
    <subcellularLocation>
        <location evidence="1">Membrane</location>
        <topology evidence="1">Single-pass membrane protein</topology>
    </subcellularLocation>
</comment>
<keyword evidence="4 6" id="KW-0472">Membrane</keyword>
<proteinExistence type="predicted"/>
<dbReference type="RefSeq" id="XP_065985975.1">
    <property type="nucleotide sequence ID" value="XM_066129601.1"/>
</dbReference>
<dbReference type="PANTHER" id="PTHR15549">
    <property type="entry name" value="PAIRED IMMUNOGLOBULIN-LIKE TYPE 2 RECEPTOR"/>
    <property type="match status" value="1"/>
</dbReference>
<evidence type="ECO:0000256" key="1">
    <source>
        <dbReference type="ARBA" id="ARBA00004167"/>
    </source>
</evidence>
<gene>
    <name evidence="7" type="ORF">G6M90_00g005670</name>
</gene>
<reference evidence="7 8" key="1">
    <citation type="submission" date="2020-07" db="EMBL/GenBank/DDBJ databases">
        <title>Telomere length de novo assembly of all 7 chromosomes of the fungus, Metarhizium brunneum, using a novel assembly pipeline.</title>
        <authorList>
            <person name="Saud z."/>
            <person name="Kortsinoglou A."/>
            <person name="Kouvelis V.N."/>
            <person name="Butt T.M."/>
        </authorList>
    </citation>
    <scope>NUCLEOTIDE SEQUENCE [LARGE SCALE GENOMIC DNA]</scope>
    <source>
        <strain evidence="7 8">4556</strain>
    </source>
</reference>
<name>A0A7D5YMC4_9HYPO</name>
<feature type="transmembrane region" description="Helical" evidence="6">
    <location>
        <begin position="123"/>
        <end position="147"/>
    </location>
</feature>
<keyword evidence="3 6" id="KW-1133">Transmembrane helix</keyword>
<evidence type="ECO:0000256" key="6">
    <source>
        <dbReference type="SAM" id="Phobius"/>
    </source>
</evidence>
<evidence type="ECO:0000313" key="8">
    <source>
        <dbReference type="Proteomes" id="UP000510686"/>
    </source>
</evidence>
<feature type="region of interest" description="Disordered" evidence="5">
    <location>
        <begin position="96"/>
        <end position="117"/>
    </location>
</feature>
<keyword evidence="8" id="KW-1185">Reference proteome</keyword>
<dbReference type="Proteomes" id="UP000510686">
    <property type="component" value="Chromosome 1"/>
</dbReference>
<feature type="compositionally biased region" description="Low complexity" evidence="5">
    <location>
        <begin position="97"/>
        <end position="117"/>
    </location>
</feature>
<dbReference type="GO" id="GO:0016020">
    <property type="term" value="C:membrane"/>
    <property type="evidence" value="ECO:0007669"/>
    <property type="project" value="UniProtKB-SubCell"/>
</dbReference>
<evidence type="ECO:0000256" key="5">
    <source>
        <dbReference type="SAM" id="MobiDB-lite"/>
    </source>
</evidence>
<dbReference type="GO" id="GO:0071944">
    <property type="term" value="C:cell periphery"/>
    <property type="evidence" value="ECO:0007669"/>
    <property type="project" value="UniProtKB-ARBA"/>
</dbReference>
<dbReference type="InterPro" id="IPR051694">
    <property type="entry name" value="Immunoregulatory_rcpt-like"/>
</dbReference>
<keyword evidence="2 6" id="KW-0812">Transmembrane</keyword>
<protein>
    <recommendedName>
        <fullName evidence="9">Carcinoembryonic antigen-related cell adhesion molecule 1</fullName>
    </recommendedName>
</protein>
<dbReference type="KEGG" id="mbrn:90967425"/>
<evidence type="ECO:0008006" key="9">
    <source>
        <dbReference type="Google" id="ProtNLM"/>
    </source>
</evidence>
<evidence type="ECO:0000256" key="3">
    <source>
        <dbReference type="ARBA" id="ARBA00022989"/>
    </source>
</evidence>
<dbReference type="PANTHER" id="PTHR15549:SF6">
    <property type="entry name" value="MID2 DOMAIN-CONTAINING PROTEIN"/>
    <property type="match status" value="1"/>
</dbReference>
<sequence>MLGHWVAKSRLGFSIFHFAGRDGYKLLSNGNTCYAVPTTTTVTTATCGPSGISEQGSYVFPATVPVQITGNVSSTIVTLWAPMFQLNFESTDLKPATTLPSSTSTPSETSTESSTTSSLSEGAIAGIAVGTVLAGIILGIAATLLVLRYRRNKKLSNTSQLAYGDAAAYQVAAQPGAEVHQYQGGGTTEFHEVQAKNKPVELSAQM</sequence>
<evidence type="ECO:0000313" key="7">
    <source>
        <dbReference type="EMBL" id="QLI65520.1"/>
    </source>
</evidence>
<dbReference type="GeneID" id="90967425"/>